<evidence type="ECO:0000313" key="4">
    <source>
        <dbReference type="EMBL" id="MST31645.1"/>
    </source>
</evidence>
<keyword evidence="1" id="KW-0378">Hydrolase</keyword>
<dbReference type="Pfam" id="PF00795">
    <property type="entry name" value="CN_hydrolase"/>
    <property type="match status" value="1"/>
</dbReference>
<dbReference type="Gene3D" id="3.60.110.10">
    <property type="entry name" value="Carbon-nitrogen hydrolase"/>
    <property type="match status" value="1"/>
</dbReference>
<dbReference type="EMBL" id="WJHE01000109">
    <property type="protein sequence ID" value="MST31645.1"/>
    <property type="molecule type" value="Genomic_DNA"/>
</dbReference>
<dbReference type="PANTHER" id="PTHR43674">
    <property type="entry name" value="NITRILASE C965.09-RELATED"/>
    <property type="match status" value="1"/>
</dbReference>
<dbReference type="InterPro" id="IPR003010">
    <property type="entry name" value="C-N_Hydrolase"/>
</dbReference>
<accession>A0ABW9QPB3</accession>
<dbReference type="InterPro" id="IPR036526">
    <property type="entry name" value="C-N_Hydrolase_sf"/>
</dbReference>
<feature type="region of interest" description="Disordered" evidence="2">
    <location>
        <begin position="1"/>
        <end position="57"/>
    </location>
</feature>
<feature type="compositionally biased region" description="Basic residues" evidence="2">
    <location>
        <begin position="25"/>
        <end position="38"/>
    </location>
</feature>
<proteinExistence type="predicted"/>
<evidence type="ECO:0000256" key="1">
    <source>
        <dbReference type="ARBA" id="ARBA00022801"/>
    </source>
</evidence>
<dbReference type="InterPro" id="IPR050345">
    <property type="entry name" value="Aliph_Amidase/BUP"/>
</dbReference>
<feature type="region of interest" description="Disordered" evidence="2">
    <location>
        <begin position="336"/>
        <end position="355"/>
    </location>
</feature>
<evidence type="ECO:0000259" key="3">
    <source>
        <dbReference type="PROSITE" id="PS50263"/>
    </source>
</evidence>
<keyword evidence="5" id="KW-1185">Reference proteome</keyword>
<feature type="domain" description="CN hydrolase" evidence="3">
    <location>
        <begin position="62"/>
        <end position="310"/>
    </location>
</feature>
<name>A0ABW9QPB3_9ACTN</name>
<evidence type="ECO:0000256" key="2">
    <source>
        <dbReference type="SAM" id="MobiDB-lite"/>
    </source>
</evidence>
<protein>
    <recommendedName>
        <fullName evidence="3">CN hydrolase domain-containing protein</fullName>
    </recommendedName>
</protein>
<gene>
    <name evidence="4" type="ORF">GHK86_02735</name>
</gene>
<reference evidence="4 5" key="1">
    <citation type="submission" date="2019-11" db="EMBL/GenBank/DDBJ databases">
        <title>Acidiferrimicrobium australis gen. nov., sp. nov., an acidophilic and obligately heterotrophic, member of the Actinobacteria that catalyses dissimilatory oxido- reduction of iron isolated from metal-rich acidic water in Chile.</title>
        <authorList>
            <person name="Gonzalez D."/>
            <person name="Huber K."/>
            <person name="Hedrich S."/>
            <person name="Rojas-Villalobos C."/>
            <person name="Quatrini R."/>
            <person name="Dinamarca M.A."/>
            <person name="Schwarz A."/>
            <person name="Canales C."/>
            <person name="Nancucheo I."/>
        </authorList>
    </citation>
    <scope>NUCLEOTIDE SEQUENCE [LARGE SCALE GENOMIC DNA]</scope>
    <source>
        <strain evidence="4 5">USS-CCA1</strain>
    </source>
</reference>
<dbReference type="Proteomes" id="UP000437736">
    <property type="component" value="Unassembled WGS sequence"/>
</dbReference>
<sequence>MGHPGPLRRAASQGPADRHLLAGRPCRHRPAVPAHRPRPPGAHPRGRGGGGVSASANGRPEVTVGLCQWLASPGRPEVNLAAAAELVAAAAGRGAEVVVLPELWASGYDAGTLAADAARAAEPLGGPRTQILGELARQHHVHLFAGTVPEAADRALYNTALLFDPQGELIAAHRKAHLYPFTGEDAIFGAGDRLTVVDTDVLGRVGLTVCFDGDFPEVPVALNRRGAGTVVQPCAYEAEASDWWDRLYPAAAVANGQWWILANQCGTTATGTLLGASRVIDPAGRVVAEARRVGPGGQADPEVLLASVDTRPRPKGETAGVAALRRCRRPELYAEEAVADRQGEPATVSAGGAAR</sequence>
<dbReference type="PROSITE" id="PS50263">
    <property type="entry name" value="CN_HYDROLASE"/>
    <property type="match status" value="1"/>
</dbReference>
<dbReference type="SUPFAM" id="SSF56317">
    <property type="entry name" value="Carbon-nitrogen hydrolase"/>
    <property type="match status" value="1"/>
</dbReference>
<dbReference type="CDD" id="cd07197">
    <property type="entry name" value="nitrilase"/>
    <property type="match status" value="1"/>
</dbReference>
<organism evidence="4 5">
    <name type="scientific">Acidiferrimicrobium australe</name>
    <dbReference type="NCBI Taxonomy" id="2664430"/>
    <lineage>
        <taxon>Bacteria</taxon>
        <taxon>Bacillati</taxon>
        <taxon>Actinomycetota</taxon>
        <taxon>Acidimicrobiia</taxon>
        <taxon>Acidimicrobiales</taxon>
        <taxon>Acidimicrobiaceae</taxon>
        <taxon>Acidiferrimicrobium</taxon>
    </lineage>
</organism>
<comment type="caution">
    <text evidence="4">The sequence shown here is derived from an EMBL/GenBank/DDBJ whole genome shotgun (WGS) entry which is preliminary data.</text>
</comment>
<evidence type="ECO:0000313" key="5">
    <source>
        <dbReference type="Proteomes" id="UP000437736"/>
    </source>
</evidence>
<dbReference type="PANTHER" id="PTHR43674:SF16">
    <property type="entry name" value="CARBON-NITROGEN FAMILY, PUTATIVE (AFU_ORTHOLOGUE AFUA_5G02350)-RELATED"/>
    <property type="match status" value="1"/>
</dbReference>